<keyword evidence="13 19" id="KW-0133">Cell shape</keyword>
<evidence type="ECO:0000256" key="12">
    <source>
        <dbReference type="ARBA" id="ARBA00022842"/>
    </source>
</evidence>
<comment type="cofactor">
    <cofactor evidence="1">
        <name>Mn(2+)</name>
        <dbReference type="ChEBI" id="CHEBI:29035"/>
    </cofactor>
</comment>
<evidence type="ECO:0000256" key="6">
    <source>
        <dbReference type="ARBA" id="ARBA00012216"/>
    </source>
</evidence>
<comment type="similarity">
    <text evidence="5 19">Belongs to the D-alanine--D-alanine ligase family.</text>
</comment>
<dbReference type="Pfam" id="PF01820">
    <property type="entry name" value="Dala_Dala_lig_N"/>
    <property type="match status" value="1"/>
</dbReference>
<dbReference type="NCBIfam" id="NF002528">
    <property type="entry name" value="PRK01966.1-4"/>
    <property type="match status" value="1"/>
</dbReference>
<keyword evidence="12 21" id="KW-0460">Magnesium</keyword>
<comment type="function">
    <text evidence="2 19">Cell wall formation.</text>
</comment>
<keyword evidence="15 21" id="KW-0464">Manganese</keyword>
<dbReference type="PROSITE" id="PS50975">
    <property type="entry name" value="ATP_GRASP"/>
    <property type="match status" value="1"/>
</dbReference>
<evidence type="ECO:0000259" key="23">
    <source>
        <dbReference type="PROSITE" id="PS50975"/>
    </source>
</evidence>
<dbReference type="InterPro" id="IPR011127">
    <property type="entry name" value="Dala_Dala_lig_N"/>
</dbReference>
<evidence type="ECO:0000313" key="25">
    <source>
        <dbReference type="Proteomes" id="UP000176631"/>
    </source>
</evidence>
<evidence type="ECO:0000256" key="21">
    <source>
        <dbReference type="PIRSR" id="PIRSR039102-3"/>
    </source>
</evidence>
<keyword evidence="16 19" id="KW-0961">Cell wall biogenesis/degradation</keyword>
<dbReference type="PIRSF" id="PIRSF039102">
    <property type="entry name" value="Ddl/VanB"/>
    <property type="match status" value="1"/>
</dbReference>
<evidence type="ECO:0000256" key="20">
    <source>
        <dbReference type="PIRSR" id="PIRSR039102-1"/>
    </source>
</evidence>
<dbReference type="HAMAP" id="MF_00047">
    <property type="entry name" value="Dala_Dala_lig"/>
    <property type="match status" value="1"/>
</dbReference>
<evidence type="ECO:0000256" key="10">
    <source>
        <dbReference type="ARBA" id="ARBA00022741"/>
    </source>
</evidence>
<keyword evidence="8 19" id="KW-0436">Ligase</keyword>
<dbReference type="NCBIfam" id="TIGR01205">
    <property type="entry name" value="D_ala_D_alaTIGR"/>
    <property type="match status" value="1"/>
</dbReference>
<proteinExistence type="inferred from homology"/>
<feature type="active site" evidence="20">
    <location>
        <position position="321"/>
    </location>
</feature>
<evidence type="ECO:0000256" key="4">
    <source>
        <dbReference type="ARBA" id="ARBA00004752"/>
    </source>
</evidence>
<feature type="binding site" evidence="21">
    <location>
        <position position="296"/>
    </location>
    <ligand>
        <name>Mg(2+)</name>
        <dbReference type="ChEBI" id="CHEBI:18420"/>
        <label>1</label>
    </ligand>
</feature>
<keyword evidence="9 21" id="KW-0479">Metal-binding</keyword>
<comment type="pathway">
    <text evidence="18">Glycan biosynthesis.</text>
</comment>
<dbReference type="Gene3D" id="3.40.50.20">
    <property type="match status" value="1"/>
</dbReference>
<dbReference type="Gene3D" id="3.30.1490.20">
    <property type="entry name" value="ATP-grasp fold, A domain"/>
    <property type="match status" value="1"/>
</dbReference>
<gene>
    <name evidence="19" type="primary">ddl</name>
    <name evidence="24" type="ORF">A2172_04970</name>
</gene>
<feature type="binding site" evidence="21">
    <location>
        <position position="310"/>
    </location>
    <ligand>
        <name>Mg(2+)</name>
        <dbReference type="ChEBI" id="CHEBI:18420"/>
        <label>2</label>
    </ligand>
</feature>
<accession>A0A1G1W559</accession>
<feature type="active site" evidence="20">
    <location>
        <position position="185"/>
    </location>
</feature>
<evidence type="ECO:0000256" key="13">
    <source>
        <dbReference type="ARBA" id="ARBA00022960"/>
    </source>
</evidence>
<feature type="binding site" evidence="21">
    <location>
        <position position="310"/>
    </location>
    <ligand>
        <name>Mg(2+)</name>
        <dbReference type="ChEBI" id="CHEBI:18420"/>
        <label>1</label>
    </ligand>
</feature>
<dbReference type="PROSITE" id="PS00844">
    <property type="entry name" value="DALA_DALA_LIGASE_2"/>
    <property type="match status" value="1"/>
</dbReference>
<dbReference type="InterPro" id="IPR016185">
    <property type="entry name" value="PreATP-grasp_dom_sf"/>
</dbReference>
<evidence type="ECO:0000256" key="22">
    <source>
        <dbReference type="PROSITE-ProRule" id="PRU00409"/>
    </source>
</evidence>
<dbReference type="GO" id="GO:0005829">
    <property type="term" value="C:cytosol"/>
    <property type="evidence" value="ECO:0007669"/>
    <property type="project" value="TreeGrafter"/>
</dbReference>
<dbReference type="GO" id="GO:0008360">
    <property type="term" value="P:regulation of cell shape"/>
    <property type="evidence" value="ECO:0007669"/>
    <property type="project" value="UniProtKB-KW"/>
</dbReference>
<dbReference type="PANTHER" id="PTHR23132:SF25">
    <property type="entry name" value="D-ALANINE--D-ALANINE LIGASE A"/>
    <property type="match status" value="1"/>
</dbReference>
<dbReference type="PROSITE" id="PS00843">
    <property type="entry name" value="DALA_DALA_LIGASE_1"/>
    <property type="match status" value="1"/>
</dbReference>
<evidence type="ECO:0000256" key="1">
    <source>
        <dbReference type="ARBA" id="ARBA00001936"/>
    </source>
</evidence>
<dbReference type="EC" id="6.3.2.4" evidence="6 19"/>
<protein>
    <recommendedName>
        <fullName evidence="6 19">D-alanine--D-alanine ligase</fullName>
        <ecNumber evidence="6 19">6.3.2.4</ecNumber>
    </recommendedName>
    <alternativeName>
        <fullName evidence="19">D-Ala-D-Ala ligase</fullName>
    </alternativeName>
    <alternativeName>
        <fullName evidence="19">D-alanylalanine synthetase</fullName>
    </alternativeName>
</protein>
<dbReference type="GO" id="GO:0071555">
    <property type="term" value="P:cell wall organization"/>
    <property type="evidence" value="ECO:0007669"/>
    <property type="project" value="UniProtKB-KW"/>
</dbReference>
<feature type="binding site" evidence="21">
    <location>
        <position position="312"/>
    </location>
    <ligand>
        <name>Mg(2+)</name>
        <dbReference type="ChEBI" id="CHEBI:18420"/>
        <label>2</label>
    </ligand>
</feature>
<evidence type="ECO:0000256" key="16">
    <source>
        <dbReference type="ARBA" id="ARBA00023316"/>
    </source>
</evidence>
<dbReference type="FunFam" id="3.30.470.20:FF:000008">
    <property type="entry name" value="D-alanine--D-alanine ligase"/>
    <property type="match status" value="1"/>
</dbReference>
<dbReference type="InterPro" id="IPR013815">
    <property type="entry name" value="ATP_grasp_subdomain_1"/>
</dbReference>
<dbReference type="AlphaFoldDB" id="A0A1G1W559"/>
<dbReference type="SUPFAM" id="SSF56059">
    <property type="entry name" value="Glutathione synthetase ATP-binding domain-like"/>
    <property type="match status" value="1"/>
</dbReference>
<dbReference type="InterPro" id="IPR011761">
    <property type="entry name" value="ATP-grasp"/>
</dbReference>
<comment type="caution">
    <text evidence="24">The sequence shown here is derived from an EMBL/GenBank/DDBJ whole genome shotgun (WGS) entry which is preliminary data.</text>
</comment>
<evidence type="ECO:0000256" key="15">
    <source>
        <dbReference type="ARBA" id="ARBA00023211"/>
    </source>
</evidence>
<evidence type="ECO:0000256" key="7">
    <source>
        <dbReference type="ARBA" id="ARBA00022490"/>
    </source>
</evidence>
<dbReference type="InterPro" id="IPR005905">
    <property type="entry name" value="D_ala_D_ala"/>
</dbReference>
<evidence type="ECO:0000256" key="17">
    <source>
        <dbReference type="ARBA" id="ARBA00047614"/>
    </source>
</evidence>
<feature type="domain" description="ATP-grasp" evidence="23">
    <location>
        <begin position="136"/>
        <end position="343"/>
    </location>
</feature>
<feature type="active site" evidence="20">
    <location>
        <position position="16"/>
    </location>
</feature>
<dbReference type="PANTHER" id="PTHR23132">
    <property type="entry name" value="D-ALANINE--D-ALANINE LIGASE"/>
    <property type="match status" value="1"/>
</dbReference>
<evidence type="ECO:0000256" key="3">
    <source>
        <dbReference type="ARBA" id="ARBA00004496"/>
    </source>
</evidence>
<organism evidence="24 25">
    <name type="scientific">Candidatus Woykebacteria bacterium RBG_13_40_15</name>
    <dbReference type="NCBI Taxonomy" id="1802593"/>
    <lineage>
        <taxon>Bacteria</taxon>
        <taxon>Candidatus Woykeibacteriota</taxon>
    </lineage>
</organism>
<comment type="subcellular location">
    <subcellularLocation>
        <location evidence="3 19">Cytoplasm</location>
    </subcellularLocation>
</comment>
<evidence type="ECO:0000256" key="2">
    <source>
        <dbReference type="ARBA" id="ARBA00003921"/>
    </source>
</evidence>
<sequence length="366" mass="40360">MKKIRVGVIFGGRSGEHEVSVISARSVIDAIDKTKYDVTPIFINKKGQWLLGAQPKSVKGKGAEYVYLPPDPTARKLIPVKGGKALPKKFDVVFPVLHGTYGEDGTVQGLLDLAGIPYVGAGVTASAVGMDKVVMKSIFESMGLPVTRHAVFTRKKIKEANREVIAEIEEKLSYPVFTKPANLGSSVGITKAHNRKELTKGLNLACEYDRKVIVEQGVENAREIEVSVLGNDDPKASVCGEVVPSKEFYDYEDKYILGRAKLIIPAPLPKNISDKIRKLALRAFKAIDCAGMARADFLLEKATNKIFIDEVNTIPGFTSISMYPKLWEASGICYRELIDCLINLAFERYNEKGHIKTEFPSKLLKK</sequence>
<dbReference type="Pfam" id="PF07478">
    <property type="entry name" value="Dala_Dala_lig_C"/>
    <property type="match status" value="1"/>
</dbReference>
<dbReference type="Gene3D" id="3.30.470.20">
    <property type="entry name" value="ATP-grasp fold, B domain"/>
    <property type="match status" value="1"/>
</dbReference>
<dbReference type="GO" id="GO:0046872">
    <property type="term" value="F:metal ion binding"/>
    <property type="evidence" value="ECO:0007669"/>
    <property type="project" value="UniProtKB-KW"/>
</dbReference>
<dbReference type="InterPro" id="IPR011095">
    <property type="entry name" value="Dala_Dala_lig_C"/>
</dbReference>
<evidence type="ECO:0000256" key="14">
    <source>
        <dbReference type="ARBA" id="ARBA00022984"/>
    </source>
</evidence>
<keyword evidence="11 22" id="KW-0067">ATP-binding</keyword>
<dbReference type="EMBL" id="MHCP01000033">
    <property type="protein sequence ID" value="OGY22798.1"/>
    <property type="molecule type" value="Genomic_DNA"/>
</dbReference>
<evidence type="ECO:0000256" key="19">
    <source>
        <dbReference type="HAMAP-Rule" id="MF_00047"/>
    </source>
</evidence>
<dbReference type="GO" id="GO:0008716">
    <property type="term" value="F:D-alanine-D-alanine ligase activity"/>
    <property type="evidence" value="ECO:0007669"/>
    <property type="project" value="UniProtKB-UniRule"/>
</dbReference>
<keyword evidence="14 19" id="KW-0573">Peptidoglycan synthesis</keyword>
<comment type="cofactor">
    <cofactor evidence="21">
        <name>Mg(2+)</name>
        <dbReference type="ChEBI" id="CHEBI:18420"/>
    </cofactor>
    <cofactor evidence="21">
        <name>Mn(2+)</name>
        <dbReference type="ChEBI" id="CHEBI:29035"/>
    </cofactor>
    <text evidence="21">Binds 2 magnesium or manganese ions per subunit.</text>
</comment>
<dbReference type="Proteomes" id="UP000176631">
    <property type="component" value="Unassembled WGS sequence"/>
</dbReference>
<dbReference type="FunFam" id="3.30.1490.20:FF:000007">
    <property type="entry name" value="D-alanine--D-alanine ligase"/>
    <property type="match status" value="1"/>
</dbReference>
<evidence type="ECO:0000256" key="18">
    <source>
        <dbReference type="ARBA" id="ARBA00060592"/>
    </source>
</evidence>
<evidence type="ECO:0000256" key="5">
    <source>
        <dbReference type="ARBA" id="ARBA00010871"/>
    </source>
</evidence>
<dbReference type="GO" id="GO:0009252">
    <property type="term" value="P:peptidoglycan biosynthetic process"/>
    <property type="evidence" value="ECO:0007669"/>
    <property type="project" value="UniProtKB-UniRule"/>
</dbReference>
<dbReference type="GO" id="GO:0005524">
    <property type="term" value="F:ATP binding"/>
    <property type="evidence" value="ECO:0007669"/>
    <property type="project" value="UniProtKB-UniRule"/>
</dbReference>
<dbReference type="STRING" id="1802593.A2172_04970"/>
<keyword evidence="7 19" id="KW-0963">Cytoplasm</keyword>
<dbReference type="UniPathway" id="UPA00219"/>
<dbReference type="NCBIfam" id="NF002378">
    <property type="entry name" value="PRK01372.1"/>
    <property type="match status" value="1"/>
</dbReference>
<keyword evidence="10 22" id="KW-0547">Nucleotide-binding</keyword>
<evidence type="ECO:0000256" key="11">
    <source>
        <dbReference type="ARBA" id="ARBA00022840"/>
    </source>
</evidence>
<reference evidence="24 25" key="1">
    <citation type="journal article" date="2016" name="Nat. Commun.">
        <title>Thousands of microbial genomes shed light on interconnected biogeochemical processes in an aquifer system.</title>
        <authorList>
            <person name="Anantharaman K."/>
            <person name="Brown C.T."/>
            <person name="Hug L.A."/>
            <person name="Sharon I."/>
            <person name="Castelle C.J."/>
            <person name="Probst A.J."/>
            <person name="Thomas B.C."/>
            <person name="Singh A."/>
            <person name="Wilkins M.J."/>
            <person name="Karaoz U."/>
            <person name="Brodie E.L."/>
            <person name="Williams K.H."/>
            <person name="Hubbard S.S."/>
            <person name="Banfield J.F."/>
        </authorList>
    </citation>
    <scope>NUCLEOTIDE SEQUENCE [LARGE SCALE GENOMIC DNA]</scope>
</reference>
<evidence type="ECO:0000256" key="8">
    <source>
        <dbReference type="ARBA" id="ARBA00022598"/>
    </source>
</evidence>
<comment type="pathway">
    <text evidence="4 19">Cell wall biogenesis; peptidoglycan biosynthesis.</text>
</comment>
<dbReference type="SUPFAM" id="SSF52440">
    <property type="entry name" value="PreATP-grasp domain"/>
    <property type="match status" value="1"/>
</dbReference>
<evidence type="ECO:0000313" key="24">
    <source>
        <dbReference type="EMBL" id="OGY22798.1"/>
    </source>
</evidence>
<name>A0A1G1W559_9BACT</name>
<comment type="catalytic activity">
    <reaction evidence="17 19">
        <text>2 D-alanine + ATP = D-alanyl-D-alanine + ADP + phosphate + H(+)</text>
        <dbReference type="Rhea" id="RHEA:11224"/>
        <dbReference type="ChEBI" id="CHEBI:15378"/>
        <dbReference type="ChEBI" id="CHEBI:30616"/>
        <dbReference type="ChEBI" id="CHEBI:43474"/>
        <dbReference type="ChEBI" id="CHEBI:57416"/>
        <dbReference type="ChEBI" id="CHEBI:57822"/>
        <dbReference type="ChEBI" id="CHEBI:456216"/>
        <dbReference type="EC" id="6.3.2.4"/>
    </reaction>
</comment>
<evidence type="ECO:0000256" key="9">
    <source>
        <dbReference type="ARBA" id="ARBA00022723"/>
    </source>
</evidence>
<dbReference type="InterPro" id="IPR000291">
    <property type="entry name" value="D-Ala_lig_Van_CS"/>
</dbReference>